<gene>
    <name evidence="2" type="ORF">L596_008797</name>
</gene>
<accession>A0A4U5PE21</accession>
<organism evidence="2 3">
    <name type="scientific">Steinernema carpocapsae</name>
    <name type="common">Entomopathogenic nematode</name>
    <dbReference type="NCBI Taxonomy" id="34508"/>
    <lineage>
        <taxon>Eukaryota</taxon>
        <taxon>Metazoa</taxon>
        <taxon>Ecdysozoa</taxon>
        <taxon>Nematoda</taxon>
        <taxon>Chromadorea</taxon>
        <taxon>Rhabditida</taxon>
        <taxon>Tylenchina</taxon>
        <taxon>Panagrolaimomorpha</taxon>
        <taxon>Strongyloidoidea</taxon>
        <taxon>Steinernematidae</taxon>
        <taxon>Steinernema</taxon>
    </lineage>
</organism>
<comment type="caution">
    <text evidence="2">The sequence shown here is derived from an EMBL/GenBank/DDBJ whole genome shotgun (WGS) entry which is preliminary data.</text>
</comment>
<dbReference type="EMBL" id="AZBU02000002">
    <property type="protein sequence ID" value="TKR94523.1"/>
    <property type="molecule type" value="Genomic_DNA"/>
</dbReference>
<dbReference type="Proteomes" id="UP000298663">
    <property type="component" value="Unassembled WGS sequence"/>
</dbReference>
<feature type="region of interest" description="Disordered" evidence="1">
    <location>
        <begin position="1"/>
        <end position="101"/>
    </location>
</feature>
<name>A0A4U5PE21_STECR</name>
<evidence type="ECO:0000313" key="2">
    <source>
        <dbReference type="EMBL" id="TKR94523.1"/>
    </source>
</evidence>
<proteinExistence type="predicted"/>
<protein>
    <submittedName>
        <fullName evidence="2">Uncharacterized protein</fullName>
    </submittedName>
</protein>
<evidence type="ECO:0000313" key="3">
    <source>
        <dbReference type="Proteomes" id="UP000298663"/>
    </source>
</evidence>
<reference evidence="2 3" key="1">
    <citation type="journal article" date="2015" name="Genome Biol.">
        <title>Comparative genomics of Steinernema reveals deeply conserved gene regulatory networks.</title>
        <authorList>
            <person name="Dillman A.R."/>
            <person name="Macchietto M."/>
            <person name="Porter C.F."/>
            <person name="Rogers A."/>
            <person name="Williams B."/>
            <person name="Antoshechkin I."/>
            <person name="Lee M.M."/>
            <person name="Goodwin Z."/>
            <person name="Lu X."/>
            <person name="Lewis E.E."/>
            <person name="Goodrich-Blair H."/>
            <person name="Stock S.P."/>
            <person name="Adams B.J."/>
            <person name="Sternberg P.W."/>
            <person name="Mortazavi A."/>
        </authorList>
    </citation>
    <scope>NUCLEOTIDE SEQUENCE [LARGE SCALE GENOMIC DNA]</scope>
    <source>
        <strain evidence="2 3">ALL</strain>
    </source>
</reference>
<sequence>MESAAVQNHSRYPENGETQKSAKSASNCGKSSVSKNSSFQESDRHKQKHGKHQKTVAVSSLDDISAKRVSRDSDDSFRTSEDFDSDQELKDSDDRSGDKCLVDEWPDKRITDNTFLQLGQIQAQPDISYKCWRTQKCELERTRTKRPKCRRTRCWRSRF</sequence>
<feature type="compositionally biased region" description="Basic and acidic residues" evidence="1">
    <location>
        <begin position="64"/>
        <end position="101"/>
    </location>
</feature>
<feature type="compositionally biased region" description="Basic residues" evidence="1">
    <location>
        <begin position="45"/>
        <end position="54"/>
    </location>
</feature>
<dbReference type="AlphaFoldDB" id="A0A4U5PE21"/>
<evidence type="ECO:0000256" key="1">
    <source>
        <dbReference type="SAM" id="MobiDB-lite"/>
    </source>
</evidence>
<keyword evidence="3" id="KW-1185">Reference proteome</keyword>
<feature type="compositionally biased region" description="Polar residues" evidence="1">
    <location>
        <begin position="1"/>
        <end position="40"/>
    </location>
</feature>
<reference evidence="2 3" key="2">
    <citation type="journal article" date="2019" name="G3 (Bethesda)">
        <title>Hybrid Assembly of the Genome of the Entomopathogenic Nematode Steinernema carpocapsae Identifies the X-Chromosome.</title>
        <authorList>
            <person name="Serra L."/>
            <person name="Macchietto M."/>
            <person name="Macias-Munoz A."/>
            <person name="McGill C.J."/>
            <person name="Rodriguez I.M."/>
            <person name="Rodriguez B."/>
            <person name="Murad R."/>
            <person name="Mortazavi A."/>
        </authorList>
    </citation>
    <scope>NUCLEOTIDE SEQUENCE [LARGE SCALE GENOMIC DNA]</scope>
    <source>
        <strain evidence="2 3">ALL</strain>
    </source>
</reference>